<reference evidence="9 10" key="1">
    <citation type="submission" date="2021-03" db="EMBL/GenBank/DDBJ databases">
        <title>Paenibacillus artemisicola MWE-103 whole genome sequence.</title>
        <authorList>
            <person name="Ham Y.J."/>
        </authorList>
    </citation>
    <scope>NUCLEOTIDE SEQUENCE [LARGE SCALE GENOMIC DNA]</scope>
    <source>
        <strain evidence="9 10">MWE-103</strain>
    </source>
</reference>
<dbReference type="SUPFAM" id="SSF161098">
    <property type="entry name" value="MetI-like"/>
    <property type="match status" value="1"/>
</dbReference>
<gene>
    <name evidence="9" type="ORF">I8J29_19260</name>
</gene>
<feature type="transmembrane region" description="Helical" evidence="7">
    <location>
        <begin position="251"/>
        <end position="274"/>
    </location>
</feature>
<dbReference type="PANTHER" id="PTHR43227">
    <property type="entry name" value="BLL4140 PROTEIN"/>
    <property type="match status" value="1"/>
</dbReference>
<dbReference type="CDD" id="cd06261">
    <property type="entry name" value="TM_PBP2"/>
    <property type="match status" value="1"/>
</dbReference>
<comment type="caution">
    <text evidence="9">The sequence shown here is derived from an EMBL/GenBank/DDBJ whole genome shotgun (WGS) entry which is preliminary data.</text>
</comment>
<feature type="transmembrane region" description="Helical" evidence="7">
    <location>
        <begin position="193"/>
        <end position="210"/>
    </location>
</feature>
<evidence type="ECO:0000256" key="6">
    <source>
        <dbReference type="ARBA" id="ARBA00023136"/>
    </source>
</evidence>
<feature type="domain" description="ABC transmembrane type-1" evidence="8">
    <location>
        <begin position="112"/>
        <end position="327"/>
    </location>
</feature>
<keyword evidence="3" id="KW-1003">Cell membrane</keyword>
<keyword evidence="2 7" id="KW-0813">Transport</keyword>
<evidence type="ECO:0000256" key="5">
    <source>
        <dbReference type="ARBA" id="ARBA00022989"/>
    </source>
</evidence>
<dbReference type="InterPro" id="IPR000515">
    <property type="entry name" value="MetI-like"/>
</dbReference>
<keyword evidence="4 7" id="KW-0812">Transmembrane</keyword>
<dbReference type="Proteomes" id="UP000670947">
    <property type="component" value="Unassembled WGS sequence"/>
</dbReference>
<evidence type="ECO:0000313" key="9">
    <source>
        <dbReference type="EMBL" id="MBO7746354.1"/>
    </source>
</evidence>
<proteinExistence type="inferred from homology"/>
<dbReference type="InterPro" id="IPR050809">
    <property type="entry name" value="UgpAE/MalFG_permease"/>
</dbReference>
<evidence type="ECO:0000256" key="7">
    <source>
        <dbReference type="RuleBase" id="RU363032"/>
    </source>
</evidence>
<keyword evidence="10" id="KW-1185">Reference proteome</keyword>
<keyword evidence="6 7" id="KW-0472">Membrane</keyword>
<feature type="transmembrane region" description="Helical" evidence="7">
    <location>
        <begin position="152"/>
        <end position="173"/>
    </location>
</feature>
<evidence type="ECO:0000256" key="1">
    <source>
        <dbReference type="ARBA" id="ARBA00004651"/>
    </source>
</evidence>
<evidence type="ECO:0000313" key="10">
    <source>
        <dbReference type="Proteomes" id="UP000670947"/>
    </source>
</evidence>
<evidence type="ECO:0000256" key="4">
    <source>
        <dbReference type="ARBA" id="ARBA00022692"/>
    </source>
</evidence>
<feature type="transmembrane region" description="Helical" evidence="7">
    <location>
        <begin position="51"/>
        <end position="70"/>
    </location>
</feature>
<evidence type="ECO:0000259" key="8">
    <source>
        <dbReference type="PROSITE" id="PS50928"/>
    </source>
</evidence>
<keyword evidence="5 7" id="KW-1133">Transmembrane helix</keyword>
<evidence type="ECO:0000256" key="2">
    <source>
        <dbReference type="ARBA" id="ARBA00022448"/>
    </source>
</evidence>
<dbReference type="InterPro" id="IPR035906">
    <property type="entry name" value="MetI-like_sf"/>
</dbReference>
<comment type="subcellular location">
    <subcellularLocation>
        <location evidence="1 7">Cell membrane</location>
        <topology evidence="1 7">Multi-pass membrane protein</topology>
    </subcellularLocation>
</comment>
<dbReference type="PROSITE" id="PS50928">
    <property type="entry name" value="ABC_TM1"/>
    <property type="match status" value="1"/>
</dbReference>
<protein>
    <submittedName>
        <fullName evidence="9">Sugar ABC transporter permease</fullName>
    </submittedName>
</protein>
<feature type="transmembrane region" description="Helical" evidence="7">
    <location>
        <begin position="306"/>
        <end position="327"/>
    </location>
</feature>
<dbReference type="Pfam" id="PF00528">
    <property type="entry name" value="BPD_transp_1"/>
    <property type="match status" value="1"/>
</dbReference>
<organism evidence="9 10">
    <name type="scientific">Paenibacillus artemisiicola</name>
    <dbReference type="NCBI Taxonomy" id="1172618"/>
    <lineage>
        <taxon>Bacteria</taxon>
        <taxon>Bacillati</taxon>
        <taxon>Bacillota</taxon>
        <taxon>Bacilli</taxon>
        <taxon>Bacillales</taxon>
        <taxon>Paenibacillaceae</taxon>
        <taxon>Paenibacillus</taxon>
    </lineage>
</organism>
<dbReference type="Gene3D" id="1.10.3720.10">
    <property type="entry name" value="MetI-like"/>
    <property type="match status" value="1"/>
</dbReference>
<dbReference type="EMBL" id="JAGGDJ010000017">
    <property type="protein sequence ID" value="MBO7746354.1"/>
    <property type="molecule type" value="Genomic_DNA"/>
</dbReference>
<sequence length="340" mass="38627">MRPRRVFLHKSERIFLYETKTRLATMKASRVRRLVIGLHKKRLKLELRKNYDLYIMILPLILYYAVFYFWPLYGIQVSFRDYIPSLGFAGSPFVGLKHFENFFALSTSWTLILNTLRISALTLLFSFPVPIILALMLNALGHRKLRRLVQTVIFAPHFVSIVVVVGMLNVFLNSQVGVVNQLIERLGMEKIDFMNSAASFIPVYILSGLWSNAGWSTIIYTGALTSIDSELYEAATIDGASKFQTIRYIDLPAIIPTMSIIFIMDIGHLMSVGWEKVYLMQNSLNLSVSEIISTYTYKTGILHGQVSYSAAIGLFNSVVNVVLLLFANKLTKKLSNTGIW</sequence>
<name>A0ABS3WDI1_9BACL</name>
<feature type="transmembrane region" description="Helical" evidence="7">
    <location>
        <begin position="118"/>
        <end position="140"/>
    </location>
</feature>
<dbReference type="PANTHER" id="PTHR43227:SF11">
    <property type="entry name" value="BLL4140 PROTEIN"/>
    <property type="match status" value="1"/>
</dbReference>
<accession>A0ABS3WDI1</accession>
<comment type="similarity">
    <text evidence="7">Belongs to the binding-protein-dependent transport system permease family.</text>
</comment>
<evidence type="ECO:0000256" key="3">
    <source>
        <dbReference type="ARBA" id="ARBA00022475"/>
    </source>
</evidence>